<evidence type="ECO:0000256" key="2">
    <source>
        <dbReference type="ARBA" id="ARBA00022771"/>
    </source>
</evidence>
<dbReference type="GO" id="GO:0008270">
    <property type="term" value="F:zinc ion binding"/>
    <property type="evidence" value="ECO:0007669"/>
    <property type="project" value="UniProtKB-KW"/>
</dbReference>
<protein>
    <recommendedName>
        <fullName evidence="4">CHY-type domain-containing protein</fullName>
    </recommendedName>
</protein>
<evidence type="ECO:0000256" key="1">
    <source>
        <dbReference type="ARBA" id="ARBA00022723"/>
    </source>
</evidence>
<reference evidence="5 6" key="1">
    <citation type="submission" date="2019-09" db="EMBL/GenBank/DDBJ databases">
        <title>Phylogeny of genus Pseudoclavibacter and closely related genus.</title>
        <authorList>
            <person name="Li Y."/>
        </authorList>
    </citation>
    <scope>NUCLEOTIDE SEQUENCE [LARGE SCALE GENOMIC DNA]</scope>
    <source>
        <strain evidence="5 6">KCTC 13959</strain>
    </source>
</reference>
<dbReference type="InterPro" id="IPR037274">
    <property type="entry name" value="Znf_CHY_sf"/>
</dbReference>
<keyword evidence="6" id="KW-1185">Reference proteome</keyword>
<dbReference type="PANTHER" id="PTHR28082:SF1">
    <property type="entry name" value="HELPER OF TIM PROTEIN 13"/>
    <property type="match status" value="1"/>
</dbReference>
<dbReference type="PROSITE" id="PS51266">
    <property type="entry name" value="ZF_CHY"/>
    <property type="match status" value="1"/>
</dbReference>
<keyword evidence="1" id="KW-0479">Metal-binding</keyword>
<comment type="caution">
    <text evidence="5">The sequence shown here is derived from an EMBL/GenBank/DDBJ whole genome shotgun (WGS) entry which is preliminary data.</text>
</comment>
<organism evidence="5 6">
    <name type="scientific">Gulosibacter chungangensis</name>
    <dbReference type="NCBI Taxonomy" id="979746"/>
    <lineage>
        <taxon>Bacteria</taxon>
        <taxon>Bacillati</taxon>
        <taxon>Actinomycetota</taxon>
        <taxon>Actinomycetes</taxon>
        <taxon>Micrococcales</taxon>
        <taxon>Microbacteriaceae</taxon>
        <taxon>Gulosibacter</taxon>
    </lineage>
</organism>
<evidence type="ECO:0000313" key="6">
    <source>
        <dbReference type="Proteomes" id="UP000433493"/>
    </source>
</evidence>
<keyword evidence="2" id="KW-0863">Zinc-finger</keyword>
<dbReference type="SUPFAM" id="SSF161219">
    <property type="entry name" value="CHY zinc finger-like"/>
    <property type="match status" value="1"/>
</dbReference>
<sequence>MPSFVEGIPVYGGDAWTRCKHYHQDIDIIAIKHVCCNQYYPCHLCHEELADHPAVPWPASRFDDEAVLCGSCGREITVTAYLATADCPNCQAAFNPGCKTHASLYFETD</sequence>
<dbReference type="PIRSF" id="PIRSF017292">
    <property type="entry name" value="UCP017292_Znf_CHY"/>
    <property type="match status" value="1"/>
</dbReference>
<dbReference type="InterPro" id="IPR052604">
    <property type="entry name" value="Mito_Tim_assembly_helper"/>
</dbReference>
<evidence type="ECO:0000256" key="3">
    <source>
        <dbReference type="ARBA" id="ARBA00022833"/>
    </source>
</evidence>
<name>A0A7J5BCH8_9MICO</name>
<gene>
    <name evidence="5" type="ORF">F8O05_05700</name>
</gene>
<evidence type="ECO:0000313" key="5">
    <source>
        <dbReference type="EMBL" id="KAB1643667.1"/>
    </source>
</evidence>
<dbReference type="EMBL" id="WBKB01000003">
    <property type="protein sequence ID" value="KAB1643667.1"/>
    <property type="molecule type" value="Genomic_DNA"/>
</dbReference>
<proteinExistence type="predicted"/>
<dbReference type="Proteomes" id="UP000433493">
    <property type="component" value="Unassembled WGS sequence"/>
</dbReference>
<dbReference type="AlphaFoldDB" id="A0A7J5BCH8"/>
<keyword evidence="3" id="KW-0862">Zinc</keyword>
<feature type="domain" description="CHY-type" evidence="4">
    <location>
        <begin position="12"/>
        <end position="92"/>
    </location>
</feature>
<dbReference type="InterPro" id="IPR016694">
    <property type="entry name" value="UCP017292"/>
</dbReference>
<dbReference type="GO" id="GO:0045041">
    <property type="term" value="P:protein import into mitochondrial intermembrane space"/>
    <property type="evidence" value="ECO:0007669"/>
    <property type="project" value="TreeGrafter"/>
</dbReference>
<dbReference type="InterPro" id="IPR008913">
    <property type="entry name" value="Znf_CHY"/>
</dbReference>
<dbReference type="Pfam" id="PF05495">
    <property type="entry name" value="zf-CHY"/>
    <property type="match status" value="1"/>
</dbReference>
<accession>A0A7J5BCH8</accession>
<dbReference type="OrthoDB" id="882119at2"/>
<dbReference type="PANTHER" id="PTHR28082">
    <property type="entry name" value="ZINC FINGER PROTEIN"/>
    <property type="match status" value="1"/>
</dbReference>
<evidence type="ECO:0000259" key="4">
    <source>
        <dbReference type="PROSITE" id="PS51266"/>
    </source>
</evidence>